<evidence type="ECO:0000259" key="12">
    <source>
        <dbReference type="PROSITE" id="PS51192"/>
    </source>
</evidence>
<evidence type="ECO:0000256" key="10">
    <source>
        <dbReference type="ARBA" id="ARBA00047984"/>
    </source>
</evidence>
<dbReference type="OrthoDB" id="10253254at2759"/>
<dbReference type="EMBL" id="CH408157">
    <property type="protein sequence ID" value="EDK38613.2"/>
    <property type="molecule type" value="Genomic_DNA"/>
</dbReference>
<dbReference type="eggNOG" id="KOG0926">
    <property type="taxonomic scope" value="Eukaryota"/>
</dbReference>
<evidence type="ECO:0000256" key="9">
    <source>
        <dbReference type="ARBA" id="ARBA00023242"/>
    </source>
</evidence>
<comment type="similarity">
    <text evidence="2">Belongs to the DEAD box helicase family. DEAH subfamily.</text>
</comment>
<evidence type="ECO:0000313" key="14">
    <source>
        <dbReference type="EMBL" id="EDK38613.2"/>
    </source>
</evidence>
<dbReference type="InterPro" id="IPR001650">
    <property type="entry name" value="Helicase_C-like"/>
</dbReference>
<dbReference type="HOGENOM" id="CLU_001832_5_11_1"/>
<dbReference type="KEGG" id="pgu:PGUG_02711"/>
<dbReference type="GO" id="GO:0003724">
    <property type="term" value="F:RNA helicase activity"/>
    <property type="evidence" value="ECO:0007669"/>
    <property type="project" value="UniProtKB-EC"/>
</dbReference>
<dbReference type="GO" id="GO:0003723">
    <property type="term" value="F:RNA binding"/>
    <property type="evidence" value="ECO:0007669"/>
    <property type="project" value="UniProtKB-KW"/>
</dbReference>
<reference evidence="14 15" key="1">
    <citation type="journal article" date="2009" name="Nature">
        <title>Evolution of pathogenicity and sexual reproduction in eight Candida genomes.</title>
        <authorList>
            <person name="Butler G."/>
            <person name="Rasmussen M.D."/>
            <person name="Lin M.F."/>
            <person name="Santos M.A."/>
            <person name="Sakthikumar S."/>
            <person name="Munro C.A."/>
            <person name="Rheinbay E."/>
            <person name="Grabherr M."/>
            <person name="Forche A."/>
            <person name="Reedy J.L."/>
            <person name="Agrafioti I."/>
            <person name="Arnaud M.B."/>
            <person name="Bates S."/>
            <person name="Brown A.J."/>
            <person name="Brunke S."/>
            <person name="Costanzo M.C."/>
            <person name="Fitzpatrick D.A."/>
            <person name="de Groot P.W."/>
            <person name="Harris D."/>
            <person name="Hoyer L.L."/>
            <person name="Hube B."/>
            <person name="Klis F.M."/>
            <person name="Kodira C."/>
            <person name="Lennard N."/>
            <person name="Logue M.E."/>
            <person name="Martin R."/>
            <person name="Neiman A.M."/>
            <person name="Nikolaou E."/>
            <person name="Quail M.A."/>
            <person name="Quinn J."/>
            <person name="Santos M.C."/>
            <person name="Schmitzberger F.F."/>
            <person name="Sherlock G."/>
            <person name="Shah P."/>
            <person name="Silverstein K.A."/>
            <person name="Skrzypek M.S."/>
            <person name="Soll D."/>
            <person name="Staggs R."/>
            <person name="Stansfield I."/>
            <person name="Stumpf M.P."/>
            <person name="Sudbery P.E."/>
            <person name="Srikantha T."/>
            <person name="Zeng Q."/>
            <person name="Berman J."/>
            <person name="Berriman M."/>
            <person name="Heitman J."/>
            <person name="Gow N.A."/>
            <person name="Lorenz M.C."/>
            <person name="Birren B.W."/>
            <person name="Kellis M."/>
            <person name="Cuomo C.A."/>
        </authorList>
    </citation>
    <scope>NUCLEOTIDE SEQUENCE [LARGE SCALE GENOMIC DNA]</scope>
    <source>
        <strain evidence="15">ATCC 6260 / CBS 566 / DSM 6381 / JCM 1539 / NBRC 10279 / NRRL Y-324</strain>
    </source>
</reference>
<dbReference type="RefSeq" id="XP_001484982.2">
    <property type="nucleotide sequence ID" value="XM_001484932.1"/>
</dbReference>
<feature type="domain" description="Helicase C-terminal" evidence="13">
    <location>
        <begin position="501"/>
        <end position="709"/>
    </location>
</feature>
<dbReference type="FunFam" id="3.40.50.300:FF:000637">
    <property type="entry name" value="ATP-dependent RNA helicase DHX37/DHR1"/>
    <property type="match status" value="1"/>
</dbReference>
<evidence type="ECO:0000256" key="4">
    <source>
        <dbReference type="ARBA" id="ARBA00022741"/>
    </source>
</evidence>
<dbReference type="SMART" id="SM00490">
    <property type="entry name" value="HELICc"/>
    <property type="match status" value="1"/>
</dbReference>
<accession>A5DHG0</accession>
<dbReference type="InterPro" id="IPR011545">
    <property type="entry name" value="DEAD/DEAH_box_helicase_dom"/>
</dbReference>
<comment type="subcellular location">
    <subcellularLocation>
        <location evidence="1">Nucleus</location>
        <location evidence="1">Nucleolus</location>
    </subcellularLocation>
</comment>
<feature type="compositionally biased region" description="Acidic residues" evidence="11">
    <location>
        <begin position="87"/>
        <end position="133"/>
    </location>
</feature>
<evidence type="ECO:0000256" key="7">
    <source>
        <dbReference type="ARBA" id="ARBA00022840"/>
    </source>
</evidence>
<dbReference type="InParanoid" id="A5DHG0"/>
<comment type="catalytic activity">
    <reaction evidence="10">
        <text>ATP + H2O = ADP + phosphate + H(+)</text>
        <dbReference type="Rhea" id="RHEA:13065"/>
        <dbReference type="ChEBI" id="CHEBI:15377"/>
        <dbReference type="ChEBI" id="CHEBI:15378"/>
        <dbReference type="ChEBI" id="CHEBI:30616"/>
        <dbReference type="ChEBI" id="CHEBI:43474"/>
        <dbReference type="ChEBI" id="CHEBI:456216"/>
        <dbReference type="EC" id="3.6.4.13"/>
    </reaction>
</comment>
<feature type="domain" description="Helicase ATP-binding" evidence="12">
    <location>
        <begin position="267"/>
        <end position="450"/>
    </location>
</feature>
<dbReference type="PANTHER" id="PTHR18934:SF99">
    <property type="entry name" value="ATP-DEPENDENT RNA HELICASE DHX37-RELATED"/>
    <property type="match status" value="1"/>
</dbReference>
<dbReference type="GO" id="GO:0005524">
    <property type="term" value="F:ATP binding"/>
    <property type="evidence" value="ECO:0007669"/>
    <property type="project" value="UniProtKB-KW"/>
</dbReference>
<dbReference type="SMART" id="SM00487">
    <property type="entry name" value="DEXDc"/>
    <property type="match status" value="1"/>
</dbReference>
<dbReference type="Pfam" id="PF04408">
    <property type="entry name" value="WHD_HA2"/>
    <property type="match status" value="1"/>
</dbReference>
<dbReference type="InterPro" id="IPR007502">
    <property type="entry name" value="Helicase-assoc_dom"/>
</dbReference>
<feature type="region of interest" description="Disordered" evidence="11">
    <location>
        <begin position="1"/>
        <end position="173"/>
    </location>
</feature>
<dbReference type="CDD" id="cd17982">
    <property type="entry name" value="DEXHc_DHX37"/>
    <property type="match status" value="1"/>
</dbReference>
<dbReference type="FunCoup" id="A5DHG0">
    <property type="interactions" value="1251"/>
</dbReference>
<evidence type="ECO:0000256" key="8">
    <source>
        <dbReference type="ARBA" id="ARBA00022884"/>
    </source>
</evidence>
<dbReference type="GO" id="GO:0016787">
    <property type="term" value="F:hydrolase activity"/>
    <property type="evidence" value="ECO:0007669"/>
    <property type="project" value="UniProtKB-KW"/>
</dbReference>
<dbReference type="InterPro" id="IPR048333">
    <property type="entry name" value="HA2_WH"/>
</dbReference>
<dbReference type="Pfam" id="PF00270">
    <property type="entry name" value="DEAD"/>
    <property type="match status" value="1"/>
</dbReference>
<evidence type="ECO:0000256" key="5">
    <source>
        <dbReference type="ARBA" id="ARBA00022801"/>
    </source>
</evidence>
<dbReference type="AlphaFoldDB" id="A5DHG0"/>
<keyword evidence="5" id="KW-0378">Hydrolase</keyword>
<sequence length="789" mass="89155">MIFSNLDRITEENREDSEDEEDETDKFGDFGTTTSTFIDSRPAKFGGSGSGFGFANLPVIEKSQPKKKYSWRKKLEMEQMKRAKKEEEDDFVSTSESDDSQSQAEDSEESSEEDEEAEEEPEDEVENDSDPENENNSSSEKEEENSESESASEVSGDSEDMPRLIQNKPKHSKVAESFKEWAEEQVKKLEGRESVPLLPRVSEKVKQEYSKPQVREEDIDHSSDEEGYIPINKNLQRDAFFVTVDRPDSIQQSRMQLPVFNEEHRIMEAINHHDCIVICGETGSGKTTQVPQFLYEAGYGNSQSQHKGMIGITQPRRVAAVSMANRLGQELGNHGHRVGYQIRFDSTISNEGEPNGTAVKFMTDGVLLREIMADFMLTKYSAIIVDEAHERNINTDILIGLLSRLLKLRRQYHQKDPKKYSPLKLIIMSATLRVSDFSENTVLFKSPPPIIKVDARQYPVSVHFNKKTPFEYLDDAFNKACKIHRKLPPGGILIFLTSQAEITQTVKRLREEFPLKNASYKSIPKIRLSKDADSEAEEIDFSVGLNEKGVEEIEDDYNSDSEEEGFDEEREAHQTDNDPLYVLPLYSLLPTSEQMKVFQDPPAGARMCIVATNVAETSLTIPGIRYVIDSGRSKERKFNDETGVQSFEVDWISKASADQRAGRAGRTGPGHCYRLYSSAVYEDFFSQFSKPEILRMPVESVVLNMKSMGIDKIVNFPFPTPPDRVALKAAERLLVILGALDRETKAVTPTGKSMSIFPLSPRFAKILLIGDQAGCLPYIVALVFCFICW</sequence>
<feature type="compositionally biased region" description="Basic and acidic residues" evidence="11">
    <location>
        <begin position="73"/>
        <end position="86"/>
    </location>
</feature>
<organism evidence="14 15">
    <name type="scientific">Meyerozyma guilliermondii (strain ATCC 6260 / CBS 566 / DSM 6381 / JCM 1539 / NBRC 10279 / NRRL Y-324)</name>
    <name type="common">Yeast</name>
    <name type="synonym">Candida guilliermondii</name>
    <dbReference type="NCBI Taxonomy" id="294746"/>
    <lineage>
        <taxon>Eukaryota</taxon>
        <taxon>Fungi</taxon>
        <taxon>Dikarya</taxon>
        <taxon>Ascomycota</taxon>
        <taxon>Saccharomycotina</taxon>
        <taxon>Pichiomycetes</taxon>
        <taxon>Debaryomycetaceae</taxon>
        <taxon>Meyerozyma</taxon>
    </lineage>
</organism>
<keyword evidence="8" id="KW-0694">RNA-binding</keyword>
<feature type="compositionally biased region" description="Acidic residues" evidence="11">
    <location>
        <begin position="13"/>
        <end position="24"/>
    </location>
</feature>
<proteinExistence type="inferred from homology"/>
<gene>
    <name evidence="14" type="ORF">PGUG_02711</name>
</gene>
<dbReference type="Proteomes" id="UP000001997">
    <property type="component" value="Unassembled WGS sequence"/>
</dbReference>
<evidence type="ECO:0000256" key="3">
    <source>
        <dbReference type="ARBA" id="ARBA00012552"/>
    </source>
</evidence>
<evidence type="ECO:0000313" key="15">
    <source>
        <dbReference type="Proteomes" id="UP000001997"/>
    </source>
</evidence>
<evidence type="ECO:0000256" key="11">
    <source>
        <dbReference type="SAM" id="MobiDB-lite"/>
    </source>
</evidence>
<dbReference type="CDD" id="cd18791">
    <property type="entry name" value="SF2_C_RHA"/>
    <property type="match status" value="1"/>
</dbReference>
<dbReference type="Gene3D" id="1.20.120.1080">
    <property type="match status" value="1"/>
</dbReference>
<dbReference type="PANTHER" id="PTHR18934">
    <property type="entry name" value="ATP-DEPENDENT RNA HELICASE"/>
    <property type="match status" value="1"/>
</dbReference>
<dbReference type="InterPro" id="IPR014001">
    <property type="entry name" value="Helicase_ATP-bd"/>
</dbReference>
<evidence type="ECO:0000256" key="2">
    <source>
        <dbReference type="ARBA" id="ARBA00008792"/>
    </source>
</evidence>
<dbReference type="GO" id="GO:0005730">
    <property type="term" value="C:nucleolus"/>
    <property type="evidence" value="ECO:0007669"/>
    <property type="project" value="UniProtKB-SubCell"/>
</dbReference>
<protein>
    <recommendedName>
        <fullName evidence="3">RNA helicase</fullName>
        <ecNumber evidence="3">3.6.4.13</ecNumber>
    </recommendedName>
</protein>
<evidence type="ECO:0000256" key="6">
    <source>
        <dbReference type="ARBA" id="ARBA00022806"/>
    </source>
</evidence>
<keyword evidence="7" id="KW-0067">ATP-binding</keyword>
<keyword evidence="6" id="KW-0347">Helicase</keyword>
<dbReference type="STRING" id="294746.A5DHG0"/>
<feature type="region of interest" description="Disordered" evidence="11">
    <location>
        <begin position="552"/>
        <end position="574"/>
    </location>
</feature>
<name>A5DHG0_PICGU</name>
<dbReference type="SMART" id="SM00847">
    <property type="entry name" value="HA2"/>
    <property type="match status" value="1"/>
</dbReference>
<dbReference type="InterPro" id="IPR002464">
    <property type="entry name" value="DNA/RNA_helicase_DEAH_CS"/>
</dbReference>
<dbReference type="PROSITE" id="PS51192">
    <property type="entry name" value="HELICASE_ATP_BIND_1"/>
    <property type="match status" value="1"/>
</dbReference>
<dbReference type="GO" id="GO:1990904">
    <property type="term" value="C:ribonucleoprotein complex"/>
    <property type="evidence" value="ECO:0007669"/>
    <property type="project" value="UniProtKB-ARBA"/>
</dbReference>
<dbReference type="PROSITE" id="PS00690">
    <property type="entry name" value="DEAH_ATP_HELICASE"/>
    <property type="match status" value="1"/>
</dbReference>
<evidence type="ECO:0000256" key="1">
    <source>
        <dbReference type="ARBA" id="ARBA00004604"/>
    </source>
</evidence>
<keyword evidence="15" id="KW-1185">Reference proteome</keyword>
<keyword evidence="4" id="KW-0547">Nucleotide-binding</keyword>
<dbReference type="InterPro" id="IPR027417">
    <property type="entry name" value="P-loop_NTPase"/>
</dbReference>
<dbReference type="VEuPathDB" id="FungiDB:PGUG_02711"/>
<dbReference type="Pfam" id="PF21010">
    <property type="entry name" value="HA2_C"/>
    <property type="match status" value="1"/>
</dbReference>
<dbReference type="PROSITE" id="PS51194">
    <property type="entry name" value="HELICASE_CTER"/>
    <property type="match status" value="1"/>
</dbReference>
<evidence type="ECO:0000259" key="13">
    <source>
        <dbReference type="PROSITE" id="PS51194"/>
    </source>
</evidence>
<dbReference type="Gene3D" id="3.40.50.300">
    <property type="entry name" value="P-loop containing nucleotide triphosphate hydrolases"/>
    <property type="match status" value="2"/>
</dbReference>
<dbReference type="SUPFAM" id="SSF52540">
    <property type="entry name" value="P-loop containing nucleoside triphosphate hydrolases"/>
    <property type="match status" value="1"/>
</dbReference>
<feature type="compositionally biased region" description="Acidic residues" evidence="11">
    <location>
        <begin position="552"/>
        <end position="569"/>
    </location>
</feature>
<dbReference type="GO" id="GO:0000462">
    <property type="term" value="P:maturation of SSU-rRNA from tricistronic rRNA transcript (SSU-rRNA, 5.8S rRNA, LSU-rRNA)"/>
    <property type="evidence" value="ECO:0007669"/>
    <property type="project" value="TreeGrafter"/>
</dbReference>
<dbReference type="GeneID" id="5127185"/>
<dbReference type="FunFam" id="3.40.50.300:FF:003770">
    <property type="entry name" value="ATP-dependent RNA helicase DHR1, putative"/>
    <property type="match status" value="1"/>
</dbReference>
<dbReference type="Pfam" id="PF00271">
    <property type="entry name" value="Helicase_C"/>
    <property type="match status" value="1"/>
</dbReference>
<keyword evidence="9" id="KW-0539">Nucleus</keyword>
<dbReference type="EC" id="3.6.4.13" evidence="3"/>